<proteinExistence type="predicted"/>
<evidence type="ECO:0000256" key="1">
    <source>
        <dbReference type="SAM" id="SignalP"/>
    </source>
</evidence>
<dbReference type="Pfam" id="PF13432">
    <property type="entry name" value="TPR_16"/>
    <property type="match status" value="3"/>
</dbReference>
<keyword evidence="3" id="KW-1185">Reference proteome</keyword>
<protein>
    <recommendedName>
        <fullName evidence="4">TPR-domain containing protein</fullName>
    </recommendedName>
</protein>
<dbReference type="InterPro" id="IPR011990">
    <property type="entry name" value="TPR-like_helical_dom_sf"/>
</dbReference>
<dbReference type="Gene3D" id="1.25.40.10">
    <property type="entry name" value="Tetratricopeptide repeat domain"/>
    <property type="match status" value="8"/>
</dbReference>
<dbReference type="EMBL" id="AMZY02000012">
    <property type="protein sequence ID" value="EMS32664.1"/>
    <property type="molecule type" value="Genomic_DNA"/>
</dbReference>
<dbReference type="Proteomes" id="UP000010953">
    <property type="component" value="Unassembled WGS sequence"/>
</dbReference>
<feature type="signal peptide" evidence="1">
    <location>
        <begin position="1"/>
        <end position="23"/>
    </location>
</feature>
<evidence type="ECO:0000313" key="2">
    <source>
        <dbReference type="EMBL" id="EMS32664.1"/>
    </source>
</evidence>
<feature type="chain" id="PRO_5004087703" description="TPR-domain containing protein" evidence="1">
    <location>
        <begin position="24"/>
        <end position="999"/>
    </location>
</feature>
<sequence>MKMPMKKILSGLLIATSASFASAQSSLYQNGPQQELDENLELFDKHQFAATSFGFRQIREGEVDGNQAVTSEFHHAIAALKIEQPGGSDWVRRFIRNHPQHPRKTEAAYELGSFFFEKKNYKEAIAGFQLMGDGLVTPEVQSEVAFKMGYSFFQLKNFAAALPYFTRVKGQKSPFRPDAHYYSGFIQKESGKFDLAIADFLEAEKNSFYAPKVPYMIAGLYYQQRQFDTLIPYAESALKSGKTLDRKEEIHLFLAEAYFEKRNFQGAASNYDAFVNAKKRDLDRSQVYKAGVAQFETGNFQRASDYFKVSAVQDDRIGQVSSYYLGHSYLKLNNPQFASNSFNAAYKSNADPNIKEDALVNYAKLNLERGSFQEAVNALDAYLENYPNGRYARQAEDLLTDALINTSNYLRAIDHIEKLPRKSERMRTAYQKIAFYQGVVYYRDKKHDLANTYFDKSLSTPSDRDLVVQTHFWKGENNAAADRLPQAIKSYETLQGLRPNASDPFLLKSYYGLGYAFFNTQQYPKAEAQFRQYIEKGGKSDNREHFDEALVRLGDVYFVQKKFTESQNAYQRAISEGGSSVDYAYFRSGVVYNFQNRNSEAIAQLDRLITGYPNSIYFEDALFQKSQINMEEMRYADAVDGFSKLIAARPNSQFVPHALEGRAVANFSRQQYDQTIEDYKRILDRFPNSTNAEAALVGLQESLTLQGRSAEFSQYLATYRKANPGNTSVQGLEYEAAKNLYLSGSWEQSYRAFETYLRNYPQSANKPEASYFMADAQYRLGRKAQALELFYQIDRDKNSAQRSRAVQRIASIELENKNYKKAIGYLRESINYSRNPLEENETFSGLMQAYLETGKIDSTIFFAEKVVNLGNVTPDNVPAALLIKAKALQQQAKTNQAEETLRDLVNDYKSIQGAEGLFLLAESQAKRKSYDQSNNTIFDFSAPFFEYDYWYGRAFVLLAENYLALGETFQAKATLESIVENSPNAEIKALASQKLATIQ</sequence>
<organism evidence="2 3">
    <name type="scientific">Mariniradius saccharolyticus AK6</name>
    <dbReference type="NCBI Taxonomy" id="1239962"/>
    <lineage>
        <taxon>Bacteria</taxon>
        <taxon>Pseudomonadati</taxon>
        <taxon>Bacteroidota</taxon>
        <taxon>Cytophagia</taxon>
        <taxon>Cytophagales</taxon>
        <taxon>Cyclobacteriaceae</taxon>
        <taxon>Mariniradius</taxon>
    </lineage>
</organism>
<accession>M7XCQ9</accession>
<dbReference type="Pfam" id="PF13174">
    <property type="entry name" value="TPR_6"/>
    <property type="match status" value="2"/>
</dbReference>
<keyword evidence="1" id="KW-0732">Signal</keyword>
<dbReference type="InterPro" id="IPR019734">
    <property type="entry name" value="TPR_rpt"/>
</dbReference>
<name>M7XCQ9_9BACT</name>
<dbReference type="SUPFAM" id="SSF48452">
    <property type="entry name" value="TPR-like"/>
    <property type="match status" value="5"/>
</dbReference>
<dbReference type="PANTHER" id="PTHR12558:SF13">
    <property type="entry name" value="CELL DIVISION CYCLE PROTEIN 27 HOMOLOG"/>
    <property type="match status" value="1"/>
</dbReference>
<dbReference type="SMART" id="SM00028">
    <property type="entry name" value="TPR"/>
    <property type="match status" value="12"/>
</dbReference>
<dbReference type="InParanoid" id="M7XCQ9"/>
<comment type="caution">
    <text evidence="2">The sequence shown here is derived from an EMBL/GenBank/DDBJ whole genome shotgun (WGS) entry which is preliminary data.</text>
</comment>
<dbReference type="eggNOG" id="COG1729">
    <property type="taxonomic scope" value="Bacteria"/>
</dbReference>
<evidence type="ECO:0000313" key="3">
    <source>
        <dbReference type="Proteomes" id="UP000010953"/>
    </source>
</evidence>
<dbReference type="AlphaFoldDB" id="M7XCQ9"/>
<dbReference type="PANTHER" id="PTHR12558">
    <property type="entry name" value="CELL DIVISION CYCLE 16,23,27"/>
    <property type="match status" value="1"/>
</dbReference>
<evidence type="ECO:0008006" key="4">
    <source>
        <dbReference type="Google" id="ProtNLM"/>
    </source>
</evidence>
<gene>
    <name evidence="2" type="ORF">C943_01017</name>
</gene>
<dbReference type="STRING" id="1239962.C943_01017"/>
<dbReference type="eggNOG" id="COG0457">
    <property type="taxonomic scope" value="Bacteria"/>
</dbReference>
<reference evidence="2" key="1">
    <citation type="submission" date="2013-01" db="EMBL/GenBank/DDBJ databases">
        <title>Genome assembly of Mariniradius saccharolyticus AK6.</title>
        <authorList>
            <person name="Vaidya B."/>
            <person name="Khatri I."/>
            <person name="Tanuku N.R.S."/>
            <person name="Subramanian S."/>
            <person name="Pinnaka A."/>
        </authorList>
    </citation>
    <scope>NUCLEOTIDE SEQUENCE [LARGE SCALE GENOMIC DNA]</scope>
    <source>
        <strain evidence="2">AK6</strain>
    </source>
</reference>